<organism evidence="2 3">
    <name type="scientific">Oharaeibacter diazotrophicus</name>
    <dbReference type="NCBI Taxonomy" id="1920512"/>
    <lineage>
        <taxon>Bacteria</taxon>
        <taxon>Pseudomonadati</taxon>
        <taxon>Pseudomonadota</taxon>
        <taxon>Alphaproteobacteria</taxon>
        <taxon>Hyphomicrobiales</taxon>
        <taxon>Pleomorphomonadaceae</taxon>
        <taxon>Oharaeibacter</taxon>
    </lineage>
</organism>
<dbReference type="RefSeq" id="WP_126537987.1">
    <property type="nucleotide sequence ID" value="NZ_BSPM01000009.1"/>
</dbReference>
<comment type="caution">
    <text evidence="2">The sequence shown here is derived from an EMBL/GenBank/DDBJ whole genome shotgun (WGS) entry which is preliminary data.</text>
</comment>
<dbReference type="Proteomes" id="UP000294547">
    <property type="component" value="Unassembled WGS sequence"/>
</dbReference>
<keyword evidence="3" id="KW-1185">Reference proteome</keyword>
<protein>
    <submittedName>
        <fullName evidence="2">Uncharacterized protein</fullName>
    </submittedName>
</protein>
<dbReference type="AlphaFoldDB" id="A0A4R6RB38"/>
<sequence>MTVPFGLSRILPRPVRRGPDDREAAAVFRRFAETVERALAPPPRRGRVRRSGAAPAVRALG</sequence>
<feature type="compositionally biased region" description="Low complexity" evidence="1">
    <location>
        <begin position="51"/>
        <end position="61"/>
    </location>
</feature>
<gene>
    <name evidence="2" type="ORF">EDD54_3183</name>
</gene>
<name>A0A4R6RB38_9HYPH</name>
<feature type="region of interest" description="Disordered" evidence="1">
    <location>
        <begin position="42"/>
        <end position="61"/>
    </location>
</feature>
<reference evidence="2 3" key="1">
    <citation type="submission" date="2019-03" db="EMBL/GenBank/DDBJ databases">
        <title>Genomic Encyclopedia of Type Strains, Phase IV (KMG-IV): sequencing the most valuable type-strain genomes for metagenomic binning, comparative biology and taxonomic classification.</title>
        <authorList>
            <person name="Goeker M."/>
        </authorList>
    </citation>
    <scope>NUCLEOTIDE SEQUENCE [LARGE SCALE GENOMIC DNA]</scope>
    <source>
        <strain evidence="2 3">DSM 102969</strain>
    </source>
</reference>
<proteinExistence type="predicted"/>
<evidence type="ECO:0000313" key="2">
    <source>
        <dbReference type="EMBL" id="TDP83224.1"/>
    </source>
</evidence>
<evidence type="ECO:0000256" key="1">
    <source>
        <dbReference type="SAM" id="MobiDB-lite"/>
    </source>
</evidence>
<evidence type="ECO:0000313" key="3">
    <source>
        <dbReference type="Proteomes" id="UP000294547"/>
    </source>
</evidence>
<accession>A0A4R6RB38</accession>
<dbReference type="EMBL" id="SNXY01000009">
    <property type="protein sequence ID" value="TDP83224.1"/>
    <property type="molecule type" value="Genomic_DNA"/>
</dbReference>